<evidence type="ECO:0000256" key="1">
    <source>
        <dbReference type="ARBA" id="ARBA00004651"/>
    </source>
</evidence>
<dbReference type="GO" id="GO:0004713">
    <property type="term" value="F:protein tyrosine kinase activity"/>
    <property type="evidence" value="ECO:0007669"/>
    <property type="project" value="TreeGrafter"/>
</dbReference>
<evidence type="ECO:0000313" key="8">
    <source>
        <dbReference type="EMBL" id="AIJ08310.1"/>
    </source>
</evidence>
<keyword evidence="6" id="KW-0997">Cell inner membrane</keyword>
<dbReference type="HOGENOM" id="CLU_060925_2_1_6"/>
<keyword evidence="3 6" id="KW-0812">Transmembrane</keyword>
<accession>A0A076LID7</accession>
<dbReference type="InterPro" id="IPR050445">
    <property type="entry name" value="Bact_polysacc_biosynth/exp"/>
</dbReference>
<evidence type="ECO:0000256" key="2">
    <source>
        <dbReference type="ARBA" id="ARBA00022475"/>
    </source>
</evidence>
<dbReference type="GO" id="GO:0005886">
    <property type="term" value="C:plasma membrane"/>
    <property type="evidence" value="ECO:0007669"/>
    <property type="project" value="UniProtKB-SubCell"/>
</dbReference>
<gene>
    <name evidence="6" type="primary">wzzE</name>
    <name evidence="8" type="ORF">ETEE_1863</name>
</gene>
<dbReference type="Gene3D" id="3.30.1890.10">
    <property type="entry name" value="FepE-like"/>
    <property type="match status" value="1"/>
</dbReference>
<dbReference type="KEGG" id="ete:ETEE_1863"/>
<dbReference type="Pfam" id="PF02706">
    <property type="entry name" value="Wzz"/>
    <property type="match status" value="1"/>
</dbReference>
<evidence type="ECO:0000259" key="7">
    <source>
        <dbReference type="Pfam" id="PF02706"/>
    </source>
</evidence>
<name>A0A076LID7_9GAMM</name>
<evidence type="ECO:0000256" key="6">
    <source>
        <dbReference type="HAMAP-Rule" id="MF_02025"/>
    </source>
</evidence>
<protein>
    <recommendedName>
        <fullName evidence="6">ECA polysaccharide chain length modulation protein</fullName>
    </recommendedName>
</protein>
<evidence type="ECO:0000256" key="4">
    <source>
        <dbReference type="ARBA" id="ARBA00022989"/>
    </source>
</evidence>
<evidence type="ECO:0000313" key="9">
    <source>
        <dbReference type="Proteomes" id="UP000028681"/>
    </source>
</evidence>
<dbReference type="PANTHER" id="PTHR32309">
    <property type="entry name" value="TYROSINE-PROTEIN KINASE"/>
    <property type="match status" value="1"/>
</dbReference>
<keyword evidence="2 6" id="KW-1003">Cell membrane</keyword>
<reference evidence="8 9" key="1">
    <citation type="journal article" date="2012" name="PLoS ONE">
        <title>Edwardsiella comparative phylogenomics reveal the new intra/inter-species taxonomic relationships, virulence evolution and niche adaptation mechanisms.</title>
        <authorList>
            <person name="Yang M."/>
            <person name="Lv Y."/>
            <person name="Xiao J."/>
            <person name="Wu H."/>
            <person name="Zheng H."/>
            <person name="Liu Q."/>
            <person name="Zhang Y."/>
            <person name="Wang Q."/>
        </authorList>
    </citation>
    <scope>NUCLEOTIDE SEQUENCE [LARGE SCALE GENOMIC DNA]</scope>
    <source>
        <strain evidence="9">080813</strain>
    </source>
</reference>
<evidence type="ECO:0000256" key="5">
    <source>
        <dbReference type="ARBA" id="ARBA00023136"/>
    </source>
</evidence>
<dbReference type="Proteomes" id="UP000028681">
    <property type="component" value="Chromosome"/>
</dbReference>
<proteinExistence type="inferred from homology"/>
<organism evidence="8 9">
    <name type="scientific">Edwardsiella anguillarum ET080813</name>
    <dbReference type="NCBI Taxonomy" id="667120"/>
    <lineage>
        <taxon>Bacteria</taxon>
        <taxon>Pseudomonadati</taxon>
        <taxon>Pseudomonadota</taxon>
        <taxon>Gammaproteobacteria</taxon>
        <taxon>Enterobacterales</taxon>
        <taxon>Hafniaceae</taxon>
        <taxon>Edwardsiella</taxon>
    </lineage>
</organism>
<dbReference type="RefSeq" id="WP_034164525.1">
    <property type="nucleotide sequence ID" value="NZ_CP006664.1"/>
</dbReference>
<keyword evidence="4 6" id="KW-1133">Transmembrane helix</keyword>
<feature type="transmembrane region" description="Helical" evidence="6">
    <location>
        <begin position="28"/>
        <end position="47"/>
    </location>
</feature>
<comment type="subunit">
    <text evidence="6">Probably part of a complex composed of WzxE, WzyE and WzzE.</text>
</comment>
<dbReference type="GeneID" id="33939468"/>
<dbReference type="SUPFAM" id="SSF160355">
    <property type="entry name" value="Bacterial polysaccharide co-polymerase-like"/>
    <property type="match status" value="1"/>
</dbReference>
<dbReference type="InterPro" id="IPR032895">
    <property type="entry name" value="WzzE"/>
</dbReference>
<dbReference type="EMBL" id="CP006664">
    <property type="protein sequence ID" value="AIJ08310.1"/>
    <property type="molecule type" value="Genomic_DNA"/>
</dbReference>
<dbReference type="AlphaFoldDB" id="A0A076LID7"/>
<sequence>MVSQNPMPVENELDVRGLCRTLWRGKSWIVGTAVLFAALALGVSLLMPQKWSAAAITASPGVNSLGGYYSQQQFLRNLAQLSAPSGAAAQGSIADEAYAEFTTQLASYDTRREFWLHSPYYQRHKEGSAQADAALLDELINQIVFTPGDAAKHSDDSIRLTADGAAQANQLLRQYVAFAAHRASANLNASLQGAWAARSIFLKAQVKRQEAVAQAIYQRELNGLEQGLKIAAQQGITRSMATTAQAEVPDAELFMLGQPMLRARLEALRAVGPSYDIDYDRNRAMLTTLSVGPVLDAAFQPYRYLRTPEEPVKRDSPRRLFMMVMWGAIGALVGAGIALSRRARI</sequence>
<comment type="pathway">
    <text evidence="6">Bacterial outer membrane biogenesis; enterobacterial common antigen biosynthesis.</text>
</comment>
<comment type="function">
    <text evidence="6">Modulates the polysaccharide chain length of enterobacterial common antigen (ECA).</text>
</comment>
<dbReference type="InterPro" id="IPR003856">
    <property type="entry name" value="LPS_length_determ_N"/>
</dbReference>
<dbReference type="HAMAP" id="MF_02025">
    <property type="entry name" value="WzzE"/>
    <property type="match status" value="1"/>
</dbReference>
<dbReference type="PANTHER" id="PTHR32309:SF16">
    <property type="entry name" value="ECA POLYSACCHARIDE CHAIN LENGTH MODULATION PROTEIN"/>
    <property type="match status" value="1"/>
</dbReference>
<dbReference type="GO" id="GO:0009246">
    <property type="term" value="P:enterobacterial common antigen biosynthetic process"/>
    <property type="evidence" value="ECO:0007669"/>
    <property type="project" value="UniProtKB-UniRule"/>
</dbReference>
<dbReference type="NCBIfam" id="NF008645">
    <property type="entry name" value="PRK11638.1"/>
    <property type="match status" value="1"/>
</dbReference>
<comment type="similarity">
    <text evidence="6">Belongs to the WzzB/Cld/Rol family.</text>
</comment>
<comment type="subcellular location">
    <subcellularLocation>
        <location evidence="6">Cell inner membrane</location>
        <topology evidence="6">Multi-pass membrane protein</topology>
    </subcellularLocation>
    <subcellularLocation>
        <location evidence="1">Cell membrane</location>
        <topology evidence="1">Multi-pass membrane protein</topology>
    </subcellularLocation>
</comment>
<evidence type="ECO:0000256" key="3">
    <source>
        <dbReference type="ARBA" id="ARBA00022692"/>
    </source>
</evidence>
<dbReference type="UniPathway" id="UPA00566"/>
<keyword evidence="5 6" id="KW-0472">Membrane</keyword>
<feature type="transmembrane region" description="Helical" evidence="6">
    <location>
        <begin position="320"/>
        <end position="339"/>
    </location>
</feature>
<feature type="domain" description="Polysaccharide chain length determinant N-terminal" evidence="7">
    <location>
        <begin position="11"/>
        <end position="78"/>
    </location>
</feature>